<evidence type="ECO:0000313" key="1">
    <source>
        <dbReference type="EMBL" id="MCB6184730.1"/>
    </source>
</evidence>
<evidence type="ECO:0000313" key="2">
    <source>
        <dbReference type="Proteomes" id="UP001165395"/>
    </source>
</evidence>
<reference evidence="1" key="1">
    <citation type="submission" date="2021-10" db="EMBL/GenBank/DDBJ databases">
        <title>The complete genome sequence of Leeia sp. TBRC 13508.</title>
        <authorList>
            <person name="Charoenyingcharoen P."/>
            <person name="Yukphan P."/>
        </authorList>
    </citation>
    <scope>NUCLEOTIDE SEQUENCE</scope>
    <source>
        <strain evidence="1">TBRC 13508</strain>
    </source>
</reference>
<gene>
    <name evidence="1" type="ORF">LIN78_14370</name>
</gene>
<dbReference type="CDD" id="cd01324">
    <property type="entry name" value="cbb3_Oxidase_CcoQ"/>
    <property type="match status" value="1"/>
</dbReference>
<keyword evidence="2" id="KW-1185">Reference proteome</keyword>
<protein>
    <submittedName>
        <fullName evidence="1">Cbb3-type cytochrome c oxidase subunit 3</fullName>
    </submittedName>
</protein>
<proteinExistence type="predicted"/>
<dbReference type="RefSeq" id="WP_227181551.1">
    <property type="nucleotide sequence ID" value="NZ_JAJBZT010000009.1"/>
</dbReference>
<comment type="caution">
    <text evidence="1">The sequence shown here is derived from an EMBL/GenBank/DDBJ whole genome shotgun (WGS) entry which is preliminary data.</text>
</comment>
<dbReference type="InterPro" id="IPR008621">
    <property type="entry name" value="Cbb3-typ_cyt_oxidase_comp"/>
</dbReference>
<organism evidence="1 2">
    <name type="scientific">Leeia speluncae</name>
    <dbReference type="NCBI Taxonomy" id="2884804"/>
    <lineage>
        <taxon>Bacteria</taxon>
        <taxon>Pseudomonadati</taxon>
        <taxon>Pseudomonadota</taxon>
        <taxon>Betaproteobacteria</taxon>
        <taxon>Neisseriales</taxon>
        <taxon>Leeiaceae</taxon>
        <taxon>Leeia</taxon>
    </lineage>
</organism>
<dbReference type="Proteomes" id="UP001165395">
    <property type="component" value="Unassembled WGS sequence"/>
</dbReference>
<name>A0ABS8D942_9NEIS</name>
<dbReference type="EMBL" id="JAJBZT010000009">
    <property type="protein sequence ID" value="MCB6184730.1"/>
    <property type="molecule type" value="Genomic_DNA"/>
</dbReference>
<accession>A0ABS8D942</accession>
<dbReference type="Pfam" id="PF05545">
    <property type="entry name" value="FixQ"/>
    <property type="match status" value="1"/>
</dbReference>
<sequence length="57" mass="6363">MDMNQMRVITTVLSFIVFLGVIAWAVFPKNKKGFDEAANLPFADDDSHLHNPSGDIK</sequence>